<dbReference type="SUPFAM" id="SSF57850">
    <property type="entry name" value="RING/U-box"/>
    <property type="match status" value="1"/>
</dbReference>
<evidence type="ECO:0000256" key="1">
    <source>
        <dbReference type="ARBA" id="ARBA00000900"/>
    </source>
</evidence>
<evidence type="ECO:0000256" key="6">
    <source>
        <dbReference type="ARBA" id="ARBA00012483"/>
    </source>
</evidence>
<evidence type="ECO:0000256" key="2">
    <source>
        <dbReference type="ARBA" id="ARBA00004170"/>
    </source>
</evidence>
<evidence type="ECO:0000256" key="3">
    <source>
        <dbReference type="ARBA" id="ARBA00004177"/>
    </source>
</evidence>
<dbReference type="PANTHER" id="PTHR46661">
    <property type="entry name" value="E3 UBIQUITIN-PROTEIN LIGASE ZNRF1-LIKE PROTEIN"/>
    <property type="match status" value="1"/>
</dbReference>
<comment type="pathway">
    <text evidence="5">Protein modification; protein ubiquitination.</text>
</comment>
<evidence type="ECO:0000256" key="9">
    <source>
        <dbReference type="ARBA" id="ARBA00022723"/>
    </source>
</evidence>
<sequence>IVTHPDIKCPSCHKSIPSDNVECHLIECLSKPLISYNEDILTENKEECSICLDELKEGNVIARLPCLCIYHKSCIDEWFQVKRSCPEHPND</sequence>
<gene>
    <name evidence="23" type="primary">20213639</name>
    <name evidence="22" type="ORF">HELRODRAFT_64384</name>
</gene>
<dbReference type="GO" id="GO:0008270">
    <property type="term" value="F:zinc ion binding"/>
    <property type="evidence" value="ECO:0007669"/>
    <property type="project" value="UniProtKB-KW"/>
</dbReference>
<keyword evidence="24" id="KW-1185">Reference proteome</keyword>
<evidence type="ECO:0000256" key="11">
    <source>
        <dbReference type="ARBA" id="ARBA00022771"/>
    </source>
</evidence>
<dbReference type="PROSITE" id="PS50089">
    <property type="entry name" value="ZF_RING_2"/>
    <property type="match status" value="1"/>
</dbReference>
<dbReference type="GO" id="GO:0005768">
    <property type="term" value="C:endosome"/>
    <property type="evidence" value="ECO:0007669"/>
    <property type="project" value="UniProtKB-SubCell"/>
</dbReference>
<evidence type="ECO:0000256" key="17">
    <source>
        <dbReference type="ARBA" id="ARBA00040227"/>
    </source>
</evidence>
<dbReference type="GO" id="GO:0005764">
    <property type="term" value="C:lysosome"/>
    <property type="evidence" value="ECO:0007669"/>
    <property type="project" value="UniProtKB-SubCell"/>
</dbReference>
<keyword evidence="12" id="KW-0833">Ubl conjugation pathway</keyword>
<dbReference type="OMA" id="NVECHLI"/>
<proteinExistence type="predicted"/>
<dbReference type="EC" id="2.3.2.27" evidence="6"/>
<evidence type="ECO:0000313" key="22">
    <source>
        <dbReference type="EMBL" id="ESO06481.1"/>
    </source>
</evidence>
<reference evidence="23" key="3">
    <citation type="submission" date="2015-06" db="UniProtKB">
        <authorList>
            <consortium name="EnsemblMetazoa"/>
        </authorList>
    </citation>
    <scope>IDENTIFICATION</scope>
</reference>
<keyword evidence="7" id="KW-0808">Transferase</keyword>
<keyword evidence="14" id="KW-0472">Membrane</keyword>
<name>T1FXU1_HELRO</name>
<evidence type="ECO:0000256" key="12">
    <source>
        <dbReference type="ARBA" id="ARBA00022786"/>
    </source>
</evidence>
<protein>
    <recommendedName>
        <fullName evidence="17">E3 ubiquitin-protein ligase ZNRF1</fullName>
        <ecNumber evidence="6">2.3.2.27</ecNumber>
    </recommendedName>
    <alternativeName>
        <fullName evidence="18">RING-type E3 ubiquitin transferase ZNRF1</fullName>
    </alternativeName>
    <alternativeName>
        <fullName evidence="19">Zinc/RING finger protein 1</fullName>
    </alternativeName>
</protein>
<dbReference type="CTD" id="20213639"/>
<reference evidence="24" key="1">
    <citation type="submission" date="2012-12" db="EMBL/GenBank/DDBJ databases">
        <authorList>
            <person name="Hellsten U."/>
            <person name="Grimwood J."/>
            <person name="Chapman J.A."/>
            <person name="Shapiro H."/>
            <person name="Aerts A."/>
            <person name="Otillar R.P."/>
            <person name="Terry A.Y."/>
            <person name="Boore J.L."/>
            <person name="Simakov O."/>
            <person name="Marletaz F."/>
            <person name="Cho S.-J."/>
            <person name="Edsinger-Gonzales E."/>
            <person name="Havlak P."/>
            <person name="Kuo D.-H."/>
            <person name="Larsson T."/>
            <person name="Lv J."/>
            <person name="Arendt D."/>
            <person name="Savage R."/>
            <person name="Osoegawa K."/>
            <person name="de Jong P."/>
            <person name="Lindberg D.R."/>
            <person name="Seaver E.C."/>
            <person name="Weisblat D.A."/>
            <person name="Putnam N.H."/>
            <person name="Grigoriev I.V."/>
            <person name="Rokhsar D.S."/>
        </authorList>
    </citation>
    <scope>NUCLEOTIDE SEQUENCE</scope>
</reference>
<dbReference type="Gene3D" id="3.30.40.10">
    <property type="entry name" value="Zinc/RING finger domain, C3HC4 (zinc finger)"/>
    <property type="match status" value="1"/>
</dbReference>
<dbReference type="GO" id="GO:0061630">
    <property type="term" value="F:ubiquitin protein ligase activity"/>
    <property type="evidence" value="ECO:0007669"/>
    <property type="project" value="UniProtKB-EC"/>
</dbReference>
<evidence type="ECO:0000256" key="4">
    <source>
        <dbReference type="ARBA" id="ARBA00004371"/>
    </source>
</evidence>
<evidence type="ECO:0000256" key="15">
    <source>
        <dbReference type="ARBA" id="ARBA00023228"/>
    </source>
</evidence>
<feature type="domain" description="RING-type" evidence="21">
    <location>
        <begin position="48"/>
        <end position="88"/>
    </location>
</feature>
<keyword evidence="15" id="KW-0458">Lysosome</keyword>
<evidence type="ECO:0000256" key="16">
    <source>
        <dbReference type="ARBA" id="ARBA00023288"/>
    </source>
</evidence>
<dbReference type="EMBL" id="AMQM01000640">
    <property type="status" value="NOT_ANNOTATED_CDS"/>
    <property type="molecule type" value="Genomic_DNA"/>
</dbReference>
<evidence type="ECO:0000256" key="18">
    <source>
        <dbReference type="ARBA" id="ARBA00042177"/>
    </source>
</evidence>
<dbReference type="EMBL" id="KB096324">
    <property type="protein sequence ID" value="ESO06481.1"/>
    <property type="molecule type" value="Genomic_DNA"/>
</dbReference>
<dbReference type="KEGG" id="hro:HELRODRAFT_64384"/>
<comment type="catalytic activity">
    <reaction evidence="1">
        <text>S-ubiquitinyl-[E2 ubiquitin-conjugating enzyme]-L-cysteine + [acceptor protein]-L-lysine = [E2 ubiquitin-conjugating enzyme]-L-cysteine + N(6)-ubiquitinyl-[acceptor protein]-L-lysine.</text>
        <dbReference type="EC" id="2.3.2.27"/>
    </reaction>
</comment>
<evidence type="ECO:0000256" key="7">
    <source>
        <dbReference type="ARBA" id="ARBA00022679"/>
    </source>
</evidence>
<dbReference type="PANTHER" id="PTHR46661:SF4">
    <property type="entry name" value="RING-TYPE DOMAIN-CONTAINING PROTEIN"/>
    <property type="match status" value="1"/>
</dbReference>
<dbReference type="STRING" id="6412.T1FXU1"/>
<evidence type="ECO:0000256" key="14">
    <source>
        <dbReference type="ARBA" id="ARBA00023136"/>
    </source>
</evidence>
<dbReference type="InterPro" id="IPR051878">
    <property type="entry name" value="ZNRF_ubiq-protein_ligase"/>
</dbReference>
<evidence type="ECO:0000259" key="21">
    <source>
        <dbReference type="PROSITE" id="PS50089"/>
    </source>
</evidence>
<evidence type="ECO:0000313" key="24">
    <source>
        <dbReference type="Proteomes" id="UP000015101"/>
    </source>
</evidence>
<dbReference type="InterPro" id="IPR013083">
    <property type="entry name" value="Znf_RING/FYVE/PHD"/>
</dbReference>
<dbReference type="GeneID" id="20213639"/>
<dbReference type="RefSeq" id="XP_009015849.1">
    <property type="nucleotide sequence ID" value="XM_009017601.1"/>
</dbReference>
<keyword evidence="16" id="KW-0449">Lipoprotein</keyword>
<evidence type="ECO:0000256" key="19">
    <source>
        <dbReference type="ARBA" id="ARBA00042305"/>
    </source>
</evidence>
<dbReference type="InParanoid" id="T1FXU1"/>
<evidence type="ECO:0000256" key="10">
    <source>
        <dbReference type="ARBA" id="ARBA00022753"/>
    </source>
</evidence>
<dbReference type="EnsemblMetazoa" id="HelroT64384">
    <property type="protein sequence ID" value="HelroP64384"/>
    <property type="gene ID" value="HelroG64384"/>
</dbReference>
<evidence type="ECO:0000256" key="8">
    <source>
        <dbReference type="ARBA" id="ARBA00022707"/>
    </source>
</evidence>
<keyword evidence="8" id="KW-0519">Myristate</keyword>
<organism evidence="23 24">
    <name type="scientific">Helobdella robusta</name>
    <name type="common">Californian leech</name>
    <dbReference type="NCBI Taxonomy" id="6412"/>
    <lineage>
        <taxon>Eukaryota</taxon>
        <taxon>Metazoa</taxon>
        <taxon>Spiralia</taxon>
        <taxon>Lophotrochozoa</taxon>
        <taxon>Annelida</taxon>
        <taxon>Clitellata</taxon>
        <taxon>Hirudinea</taxon>
        <taxon>Rhynchobdellida</taxon>
        <taxon>Glossiphoniidae</taxon>
        <taxon>Helobdella</taxon>
    </lineage>
</organism>
<evidence type="ECO:0000256" key="20">
    <source>
        <dbReference type="PROSITE-ProRule" id="PRU00175"/>
    </source>
</evidence>
<keyword evidence="10" id="KW-0967">Endosome</keyword>
<evidence type="ECO:0000313" key="23">
    <source>
        <dbReference type="EnsemblMetazoa" id="HelroP64384"/>
    </source>
</evidence>
<dbReference type="Proteomes" id="UP000015101">
    <property type="component" value="Unassembled WGS sequence"/>
</dbReference>
<comment type="subcellular location">
    <subcellularLocation>
        <location evidence="3">Endosome</location>
    </subcellularLocation>
    <subcellularLocation>
        <location evidence="4">Lysosome</location>
    </subcellularLocation>
    <subcellularLocation>
        <location evidence="2">Membrane</location>
        <topology evidence="2">Peripheral membrane protein</topology>
    </subcellularLocation>
</comment>
<dbReference type="eggNOG" id="KOG0801">
    <property type="taxonomic scope" value="Eukaryota"/>
</dbReference>
<keyword evidence="11 20" id="KW-0863">Zinc-finger</keyword>
<dbReference type="FunFam" id="3.30.40.10:FF:000235">
    <property type="entry name" value="E3 ubiquitin-protein ligase ZNRF1"/>
    <property type="match status" value="1"/>
</dbReference>
<dbReference type="OrthoDB" id="10057496at2759"/>
<dbReference type="HOGENOM" id="CLU_161466_0_0_1"/>
<accession>T1FXU1</accession>
<dbReference type="AlphaFoldDB" id="T1FXU1"/>
<evidence type="ECO:0000256" key="5">
    <source>
        <dbReference type="ARBA" id="ARBA00004906"/>
    </source>
</evidence>
<evidence type="ECO:0000256" key="13">
    <source>
        <dbReference type="ARBA" id="ARBA00022833"/>
    </source>
</evidence>
<dbReference type="GO" id="GO:0016020">
    <property type="term" value="C:membrane"/>
    <property type="evidence" value="ECO:0007669"/>
    <property type="project" value="UniProtKB-SubCell"/>
</dbReference>
<dbReference type="SMART" id="SM00184">
    <property type="entry name" value="RING"/>
    <property type="match status" value="1"/>
</dbReference>
<reference evidence="22 24" key="2">
    <citation type="journal article" date="2013" name="Nature">
        <title>Insights into bilaterian evolution from three spiralian genomes.</title>
        <authorList>
            <person name="Simakov O."/>
            <person name="Marletaz F."/>
            <person name="Cho S.J."/>
            <person name="Edsinger-Gonzales E."/>
            <person name="Havlak P."/>
            <person name="Hellsten U."/>
            <person name="Kuo D.H."/>
            <person name="Larsson T."/>
            <person name="Lv J."/>
            <person name="Arendt D."/>
            <person name="Savage R."/>
            <person name="Osoegawa K."/>
            <person name="de Jong P."/>
            <person name="Grimwood J."/>
            <person name="Chapman J.A."/>
            <person name="Shapiro H."/>
            <person name="Aerts A."/>
            <person name="Otillar R.P."/>
            <person name="Terry A.Y."/>
            <person name="Boore J.L."/>
            <person name="Grigoriev I.V."/>
            <person name="Lindberg D.R."/>
            <person name="Seaver E.C."/>
            <person name="Weisblat D.A."/>
            <person name="Putnam N.H."/>
            <person name="Rokhsar D.S."/>
        </authorList>
    </citation>
    <scope>NUCLEOTIDE SEQUENCE</scope>
</reference>
<keyword evidence="13" id="KW-0862">Zinc</keyword>
<keyword evidence="9" id="KW-0479">Metal-binding</keyword>
<dbReference type="Pfam" id="PF13639">
    <property type="entry name" value="zf-RING_2"/>
    <property type="match status" value="1"/>
</dbReference>
<dbReference type="InterPro" id="IPR001841">
    <property type="entry name" value="Znf_RING"/>
</dbReference>